<keyword evidence="5 6" id="KW-0732">Signal</keyword>
<dbReference type="EnsemblPlants" id="Kaladp0029s0164.1.v1.1">
    <property type="protein sequence ID" value="Kaladp0029s0164.1.v1.1.CDS.1"/>
    <property type="gene ID" value="Kaladp0029s0164.v1.1"/>
</dbReference>
<evidence type="ECO:0000256" key="1">
    <source>
        <dbReference type="ARBA" id="ARBA00004613"/>
    </source>
</evidence>
<dbReference type="GO" id="GO:0060320">
    <property type="term" value="P:rejection of self pollen"/>
    <property type="evidence" value="ECO:0007669"/>
    <property type="project" value="UniProtKB-KW"/>
</dbReference>
<protein>
    <recommendedName>
        <fullName evidence="6">S-protein homolog</fullName>
    </recommendedName>
</protein>
<dbReference type="AlphaFoldDB" id="A0A7N0ZTB2"/>
<dbReference type="Gramene" id="Kaladp0029s0164.1.v1.1">
    <property type="protein sequence ID" value="Kaladp0029s0164.1.v1.1.CDS.1"/>
    <property type="gene ID" value="Kaladp0029s0164.v1.1"/>
</dbReference>
<evidence type="ECO:0000256" key="2">
    <source>
        <dbReference type="ARBA" id="ARBA00005581"/>
    </source>
</evidence>
<evidence type="ECO:0000256" key="6">
    <source>
        <dbReference type="RuleBase" id="RU367044"/>
    </source>
</evidence>
<dbReference type="GO" id="GO:0005576">
    <property type="term" value="C:extracellular region"/>
    <property type="evidence" value="ECO:0007669"/>
    <property type="project" value="UniProtKB-SubCell"/>
</dbReference>
<comment type="subcellular location">
    <subcellularLocation>
        <location evidence="1 6">Secreted</location>
    </subcellularLocation>
</comment>
<proteinExistence type="inferred from homology"/>
<dbReference type="InterPro" id="IPR010264">
    <property type="entry name" value="Self-incomp_S1"/>
</dbReference>
<accession>A0A7N0ZTB2</accession>
<evidence type="ECO:0000256" key="3">
    <source>
        <dbReference type="ARBA" id="ARBA00022471"/>
    </source>
</evidence>
<reference evidence="7" key="1">
    <citation type="submission" date="2021-01" db="UniProtKB">
        <authorList>
            <consortium name="EnsemblPlants"/>
        </authorList>
    </citation>
    <scope>IDENTIFICATION</scope>
</reference>
<feature type="chain" id="PRO_5029947473" description="S-protein homolog" evidence="6">
    <location>
        <begin position="28"/>
        <end position="134"/>
    </location>
</feature>
<dbReference type="Pfam" id="PF05938">
    <property type="entry name" value="Self-incomp_S1"/>
    <property type="match status" value="1"/>
</dbReference>
<keyword evidence="3 6" id="KW-0713">Self-incompatibility</keyword>
<feature type="signal peptide" evidence="6">
    <location>
        <begin position="1"/>
        <end position="27"/>
    </location>
</feature>
<keyword evidence="8" id="KW-1185">Reference proteome</keyword>
<sequence>MSSTKVSSSACLLIMAIACSCLFACDAKKRVRLINRSLQGQPMTERCWSIEDNLGQHTIPPSYYYQFMFNDNIWCSTKFNCHVSFPTGEQKQWLAYDCDRDSCDDDLCEWTVTETSACLPGDKISKPGHLLLIT</sequence>
<evidence type="ECO:0000313" key="8">
    <source>
        <dbReference type="Proteomes" id="UP000594263"/>
    </source>
</evidence>
<dbReference type="PANTHER" id="PTHR31232">
    <property type="match status" value="1"/>
</dbReference>
<dbReference type="Proteomes" id="UP000594263">
    <property type="component" value="Unplaced"/>
</dbReference>
<name>A0A7N0ZTB2_KALFE</name>
<evidence type="ECO:0000313" key="7">
    <source>
        <dbReference type="EnsemblPlants" id="Kaladp0029s0164.1.v1.1.CDS.1"/>
    </source>
</evidence>
<dbReference type="PROSITE" id="PS51257">
    <property type="entry name" value="PROKAR_LIPOPROTEIN"/>
    <property type="match status" value="1"/>
</dbReference>
<evidence type="ECO:0000256" key="4">
    <source>
        <dbReference type="ARBA" id="ARBA00022525"/>
    </source>
</evidence>
<organism evidence="7 8">
    <name type="scientific">Kalanchoe fedtschenkoi</name>
    <name type="common">Lavender scallops</name>
    <name type="synonym">South American air plant</name>
    <dbReference type="NCBI Taxonomy" id="63787"/>
    <lineage>
        <taxon>Eukaryota</taxon>
        <taxon>Viridiplantae</taxon>
        <taxon>Streptophyta</taxon>
        <taxon>Embryophyta</taxon>
        <taxon>Tracheophyta</taxon>
        <taxon>Spermatophyta</taxon>
        <taxon>Magnoliopsida</taxon>
        <taxon>eudicotyledons</taxon>
        <taxon>Gunneridae</taxon>
        <taxon>Pentapetalae</taxon>
        <taxon>Saxifragales</taxon>
        <taxon>Crassulaceae</taxon>
        <taxon>Kalanchoe</taxon>
    </lineage>
</organism>
<evidence type="ECO:0000256" key="5">
    <source>
        <dbReference type="ARBA" id="ARBA00022729"/>
    </source>
</evidence>
<keyword evidence="4 6" id="KW-0964">Secreted</keyword>
<comment type="similarity">
    <text evidence="2 6">Belongs to the plant self-incompatibility (S1) protein family.</text>
</comment>
<dbReference type="PANTHER" id="PTHR31232:SF155">
    <property type="entry name" value="PLANT SELF-INCOMPATIBILITY PROTEIN S1 FAMILY"/>
    <property type="match status" value="1"/>
</dbReference>